<name>V9SDE7_9VIRU</name>
<reference evidence="1 2" key="1">
    <citation type="journal article" date="2014" name="Arch. Virol.">
        <title>Complete genome sequence of Tunisvirus, a new member of the proposed family Marseilleviridae.</title>
        <authorList>
            <person name="Aherfi S."/>
            <person name="Boughalmi M."/>
            <person name="Pagnier I."/>
            <person name="Fournous G."/>
            <person name="La Scola B."/>
            <person name="Raoult D."/>
            <person name="Colson P."/>
        </authorList>
    </citation>
    <scope>NUCLEOTIDE SEQUENCE [LARGE SCALE GENOMIC DNA]</scope>
    <source>
        <strain evidence="1 2">U484</strain>
    </source>
</reference>
<sequence length="112" mass="13443">MSIEFDKYRADFFRTLVRYHVLEKPENCGILEWLKTWKNPRKDQYLKLDVSELTKYDGLVQYLIHGYKSVEVEERRKEAKSCNNYAASEHESEMFHAQNVQKILRSLLPTKE</sequence>
<dbReference type="Proteomes" id="UP000232615">
    <property type="component" value="Segment"/>
</dbReference>
<keyword evidence="2" id="KW-1185">Reference proteome</keyword>
<evidence type="ECO:0000313" key="2">
    <source>
        <dbReference type="Proteomes" id="UP000232615"/>
    </source>
</evidence>
<proteinExistence type="predicted"/>
<protein>
    <submittedName>
        <fullName evidence="1">Uncharacterized protein</fullName>
    </submittedName>
</protein>
<organism evidence="1 2">
    <name type="scientific">Tunisvirus fontaine2</name>
    <dbReference type="NCBI Taxonomy" id="1421067"/>
    <lineage>
        <taxon>Viruses</taxon>
        <taxon>Varidnaviria</taxon>
        <taxon>Bamfordvirae</taxon>
        <taxon>Nucleocytoviricota</taxon>
        <taxon>Megaviricetes</taxon>
        <taxon>Pimascovirales</taxon>
        <taxon>Pimascovirales incertae sedis</taxon>
        <taxon>Marseilleviridae</taxon>
        <taxon>Losannavirus</taxon>
        <taxon>Losannavirus tunisense</taxon>
    </lineage>
</organism>
<accession>V9SDE7</accession>
<evidence type="ECO:0000313" key="1">
    <source>
        <dbReference type="EMBL" id="AHC54730.1"/>
    </source>
</evidence>
<gene>
    <name evidence="1" type="ORF">TNS_ORF12</name>
</gene>
<dbReference type="EMBL" id="KF483846">
    <property type="protein sequence ID" value="AHC54730.1"/>
    <property type="molecule type" value="Genomic_DNA"/>
</dbReference>